<accession>D5MHD9</accession>
<dbReference type="GO" id="GO:0046872">
    <property type="term" value="F:metal ion binding"/>
    <property type="evidence" value="ECO:0007669"/>
    <property type="project" value="UniProtKB-KW"/>
</dbReference>
<dbReference type="InterPro" id="IPR034505">
    <property type="entry name" value="Coproporphyrinogen-III_oxidase"/>
</dbReference>
<dbReference type="GO" id="GO:0016491">
    <property type="term" value="F:oxidoreductase activity"/>
    <property type="evidence" value="ECO:0007669"/>
    <property type="project" value="UniProtKB-KW"/>
</dbReference>
<protein>
    <submittedName>
        <fullName evidence="6">Putative Oxygen-independent coproporphyrinogen III oxidase (Modular protein)</fullName>
        <ecNumber evidence="6">1.3.99.22</ecNumber>
    </submittedName>
</protein>
<dbReference type="EMBL" id="FP565575">
    <property type="protein sequence ID" value="CBE69171.1"/>
    <property type="molecule type" value="Genomic_DNA"/>
</dbReference>
<keyword evidence="1" id="KW-0949">S-adenosyl-L-methionine</keyword>
<dbReference type="SFLD" id="SFLDF00545">
    <property type="entry name" value="cyclopropanase"/>
    <property type="match status" value="1"/>
</dbReference>
<dbReference type="PATRIC" id="fig|671143.5.peg.1871"/>
<dbReference type="CDD" id="cd01335">
    <property type="entry name" value="Radical_SAM"/>
    <property type="match status" value="1"/>
</dbReference>
<dbReference type="EC" id="1.3.99.22" evidence="6"/>
<dbReference type="Pfam" id="PF12146">
    <property type="entry name" value="Hydrolase_4"/>
    <property type="match status" value="1"/>
</dbReference>
<dbReference type="eggNOG" id="COG2267">
    <property type="taxonomic scope" value="Bacteria"/>
</dbReference>
<keyword evidence="4" id="KW-0411">Iron-sulfur</keyword>
<evidence type="ECO:0000313" key="6">
    <source>
        <dbReference type="EMBL" id="CBE69171.1"/>
    </source>
</evidence>
<dbReference type="HOGENOM" id="CLU_345710_0_0_0"/>
<dbReference type="SUPFAM" id="SSF102114">
    <property type="entry name" value="Radical SAM enzymes"/>
    <property type="match status" value="1"/>
</dbReference>
<dbReference type="Pfam" id="PF04055">
    <property type="entry name" value="Radical_SAM"/>
    <property type="match status" value="1"/>
</dbReference>
<dbReference type="KEGG" id="mox:DAMO_2121"/>
<evidence type="ECO:0000259" key="5">
    <source>
        <dbReference type="PROSITE" id="PS51918"/>
    </source>
</evidence>
<keyword evidence="2" id="KW-0479">Metal-binding</keyword>
<evidence type="ECO:0000256" key="1">
    <source>
        <dbReference type="ARBA" id="ARBA00022691"/>
    </source>
</evidence>
<evidence type="ECO:0000256" key="3">
    <source>
        <dbReference type="ARBA" id="ARBA00023004"/>
    </source>
</evidence>
<dbReference type="Gene3D" id="3.40.50.1820">
    <property type="entry name" value="alpha/beta hydrolase"/>
    <property type="match status" value="1"/>
</dbReference>
<dbReference type="GO" id="GO:0051539">
    <property type="term" value="F:4 iron, 4 sulfur cluster binding"/>
    <property type="evidence" value="ECO:0007669"/>
    <property type="project" value="TreeGrafter"/>
</dbReference>
<dbReference type="eggNOG" id="COG0635">
    <property type="taxonomic scope" value="Bacteria"/>
</dbReference>
<dbReference type="GO" id="GO:0005737">
    <property type="term" value="C:cytoplasm"/>
    <property type="evidence" value="ECO:0007669"/>
    <property type="project" value="TreeGrafter"/>
</dbReference>
<dbReference type="SUPFAM" id="SSF53474">
    <property type="entry name" value="alpha/beta-Hydrolases"/>
    <property type="match status" value="1"/>
</dbReference>
<dbReference type="SFLD" id="SFLDG01065">
    <property type="entry name" value="anaerobic_coproporphyrinogen-I"/>
    <property type="match status" value="1"/>
</dbReference>
<keyword evidence="6" id="KW-0560">Oxidoreductase</keyword>
<name>D5MHD9_METO1</name>
<dbReference type="InterPro" id="IPR058240">
    <property type="entry name" value="rSAM_sf"/>
</dbReference>
<dbReference type="InterPro" id="IPR007197">
    <property type="entry name" value="rSAM"/>
</dbReference>
<sequence length="817" mass="92957">MSSVSGQATYGHHVNGAYDYIEKQRTRRQSNRVLHAHPSPLFWLERDVPIKEVMVERRMANAAIPKRLNVYIGTPYCLPTNPERCGYCLFPSEVYQGQTQLDSYLKYLESEGRRYQHFLEDEQLAGIYFGGGTSNLYRPDDYHRLMRIVRDVFPTIPPGIEITLEGIPQLFTREKLAAMKAAGINRISMGVQQLDDEMIKLSGRKQKARHAFQTLQWCEELGLRSSVDLIFGWPQQTTELMLKDLEAIVGTGIGHITHYELNVAGRTDFARHRRDELPSTEQNLEMYRVSKQFLESRGYRQVTAYDWEKTTPGLSGEYRFEENMRQAFARDADHGIVGYDMWGWGFAGVTYFPGTPEMPGWIYMNSTKAGEYFGRLDESRFPTERGFHYTHKDLGIATLFQMLQSMSVDVALYNELFRVNLLEEYADIWQALVEKGWAEVDRNKVTLVGDGVFYTPLIQGLLAYERTEEMRKEKSPAPSVQEVAFLLASQPPTGTVIRQERDTEEARLSVEVGSRSEGVVSDLRPPIRRQRESTTLTWYRELTSDRVELSLLRVCGDVWHDSPVVLSHGTFSNAQTCKRLATYLAENGFDCWVLELRGHGRSEVGPTHPDFERFSELDVPAALGAVRHNTQNKPLFWVGHSGGGLVLLMHLARHPEALMRVKGIVTLASQATDAGMTWSGWAKIALSAVGNNLLGYAPGPLFKLGPENEFRGVMNQWFRWNWNGRWTGHDGFDYLDGLGQVTVPALCVAGGGDRFIAPYEGCRRLYNALGGQDKQMMFCAKSEGYGEDYSHARIMTSRRAQREIWPIISEWLAKRAN</sequence>
<dbReference type="PANTHER" id="PTHR13932:SF5">
    <property type="entry name" value="RADICAL S-ADENOSYL METHIONINE DOMAIN-CONTAINING PROTEIN 1, MITOCHONDRIAL"/>
    <property type="match status" value="1"/>
</dbReference>
<dbReference type="InterPro" id="IPR013785">
    <property type="entry name" value="Aldolase_TIM"/>
</dbReference>
<dbReference type="Proteomes" id="UP000006898">
    <property type="component" value="Chromosome"/>
</dbReference>
<feature type="domain" description="Radical SAM core" evidence="5">
    <location>
        <begin position="62"/>
        <end position="300"/>
    </location>
</feature>
<evidence type="ECO:0000313" key="7">
    <source>
        <dbReference type="Proteomes" id="UP000006898"/>
    </source>
</evidence>
<dbReference type="AlphaFoldDB" id="D5MHD9"/>
<proteinExistence type="predicted"/>
<evidence type="ECO:0000256" key="4">
    <source>
        <dbReference type="ARBA" id="ARBA00023014"/>
    </source>
</evidence>
<evidence type="ECO:0000256" key="2">
    <source>
        <dbReference type="ARBA" id="ARBA00022723"/>
    </source>
</evidence>
<dbReference type="GO" id="GO:0006779">
    <property type="term" value="P:porphyrin-containing compound biosynthetic process"/>
    <property type="evidence" value="ECO:0007669"/>
    <property type="project" value="TreeGrafter"/>
</dbReference>
<dbReference type="Gene3D" id="3.20.20.70">
    <property type="entry name" value="Aldolase class I"/>
    <property type="match status" value="1"/>
</dbReference>
<dbReference type="STRING" id="671143.DAMO_2121"/>
<gene>
    <name evidence="6" type="ORF">DAMO_2121</name>
</gene>
<dbReference type="SMART" id="SM00729">
    <property type="entry name" value="Elp3"/>
    <property type="match status" value="1"/>
</dbReference>
<dbReference type="PANTHER" id="PTHR13932">
    <property type="entry name" value="COPROPORPHYRINIGEN III OXIDASE"/>
    <property type="match status" value="1"/>
</dbReference>
<dbReference type="InterPro" id="IPR029058">
    <property type="entry name" value="AB_hydrolase_fold"/>
</dbReference>
<reference evidence="6 7" key="1">
    <citation type="journal article" date="2010" name="Nature">
        <title>Nitrite-driven anaerobic methane oxidation by oxygenic bacteria.</title>
        <authorList>
            <person name="Ettwig K.F."/>
            <person name="Butler M.K."/>
            <person name="Le Paslier D."/>
            <person name="Pelletier E."/>
            <person name="Mangenot S."/>
            <person name="Kuypers M.M.M."/>
            <person name="Schreiber F."/>
            <person name="Dutilh B.E."/>
            <person name="Zedelius J."/>
            <person name="de Beer D."/>
            <person name="Gloerich J."/>
            <person name="Wessels H.J.C.T."/>
            <person name="van Allen T."/>
            <person name="Luesken F."/>
            <person name="Wu M."/>
            <person name="van de Pas-Schoonen K.T."/>
            <person name="Op den Camp H.J.M."/>
            <person name="Janssen-Megens E.M."/>
            <person name="Francoijs K-J."/>
            <person name="Stunnenberg H."/>
            <person name="Weissenbach J."/>
            <person name="Jetten M.S.M."/>
            <person name="Strous M."/>
        </authorList>
    </citation>
    <scope>NUCLEOTIDE SEQUENCE [LARGE SCALE GENOMIC DNA]</scope>
</reference>
<organism evidence="6 7">
    <name type="scientific">Methylomirabilis oxygeniifera</name>
    <dbReference type="NCBI Taxonomy" id="671143"/>
    <lineage>
        <taxon>Bacteria</taxon>
        <taxon>Candidatus Methylomirabilota</taxon>
        <taxon>Candidatus Methylomirabilia</taxon>
        <taxon>Candidatus Methylomirabilales</taxon>
        <taxon>Candidatus Methylomirabilaceae</taxon>
        <taxon>Candidatus Methylomirabilis</taxon>
    </lineage>
</organism>
<dbReference type="PROSITE" id="PS51918">
    <property type="entry name" value="RADICAL_SAM"/>
    <property type="match status" value="1"/>
</dbReference>
<dbReference type="InterPro" id="IPR022742">
    <property type="entry name" value="Hydrolase_4"/>
</dbReference>
<keyword evidence="3" id="KW-0408">Iron</keyword>
<dbReference type="SFLD" id="SFLDS00029">
    <property type="entry name" value="Radical_SAM"/>
    <property type="match status" value="1"/>
</dbReference>
<dbReference type="InterPro" id="IPR006638">
    <property type="entry name" value="Elp3/MiaA/NifB-like_rSAM"/>
</dbReference>